<reference evidence="2" key="1">
    <citation type="submission" date="2013-10" db="EMBL/GenBank/DDBJ databases">
        <title>Genomic analysis of the causative agents of coccidiosis in chickens.</title>
        <authorList>
            <person name="Reid A.J."/>
            <person name="Blake D."/>
            <person name="Billington K."/>
            <person name="Browne H."/>
            <person name="Dunn M."/>
            <person name="Hung S."/>
            <person name="Kawahara F."/>
            <person name="Miranda-Saavedra D."/>
            <person name="Mourier T."/>
            <person name="Nagra H."/>
            <person name="Otto T.D."/>
            <person name="Rawlings N."/>
            <person name="Sanchez A."/>
            <person name="Sanders M."/>
            <person name="Subramaniam C."/>
            <person name="Tay Y."/>
            <person name="Dear P."/>
            <person name="Doerig C."/>
            <person name="Gruber A."/>
            <person name="Parkinson J."/>
            <person name="Shirley M."/>
            <person name="Wan K.L."/>
            <person name="Berriman M."/>
            <person name="Tomley F."/>
            <person name="Pain A."/>
        </authorList>
    </citation>
    <scope>NUCLEOTIDE SEQUENCE [LARGE SCALE GENOMIC DNA]</scope>
    <source>
        <strain evidence="2">Houghton</strain>
    </source>
</reference>
<feature type="compositionally biased region" description="Low complexity" evidence="1">
    <location>
        <begin position="278"/>
        <end position="291"/>
    </location>
</feature>
<feature type="region of interest" description="Disordered" evidence="1">
    <location>
        <begin position="584"/>
        <end position="852"/>
    </location>
</feature>
<feature type="compositionally biased region" description="Low complexity" evidence="1">
    <location>
        <begin position="1004"/>
        <end position="1014"/>
    </location>
</feature>
<name>U6LR81_9EIME</name>
<dbReference type="AlphaFoldDB" id="U6LR81"/>
<feature type="compositionally biased region" description="Basic and acidic residues" evidence="1">
    <location>
        <begin position="717"/>
        <end position="726"/>
    </location>
</feature>
<feature type="compositionally biased region" description="Basic and acidic residues" evidence="1">
    <location>
        <begin position="690"/>
        <end position="710"/>
    </location>
</feature>
<feature type="compositionally biased region" description="Polar residues" evidence="1">
    <location>
        <begin position="292"/>
        <end position="302"/>
    </location>
</feature>
<feature type="region of interest" description="Disordered" evidence="1">
    <location>
        <begin position="879"/>
        <end position="906"/>
    </location>
</feature>
<feature type="compositionally biased region" description="Acidic residues" evidence="1">
    <location>
        <begin position="529"/>
        <end position="546"/>
    </location>
</feature>
<feature type="compositionally biased region" description="Polar residues" evidence="1">
    <location>
        <begin position="100"/>
        <end position="114"/>
    </location>
</feature>
<evidence type="ECO:0000313" key="2">
    <source>
        <dbReference type="EMBL" id="CDJ50310.1"/>
    </source>
</evidence>
<feature type="region of interest" description="Disordered" evidence="1">
    <location>
        <begin position="221"/>
        <end position="373"/>
    </location>
</feature>
<feature type="region of interest" description="Disordered" evidence="1">
    <location>
        <begin position="478"/>
        <end position="553"/>
    </location>
</feature>
<gene>
    <name evidence="2" type="ORF">EBH_0032590</name>
</gene>
<accession>U6LR81</accession>
<feature type="compositionally biased region" description="Basic and acidic residues" evidence="1">
    <location>
        <begin position="821"/>
        <end position="831"/>
    </location>
</feature>
<dbReference type="EMBL" id="HG712152">
    <property type="protein sequence ID" value="CDJ50310.1"/>
    <property type="molecule type" value="Genomic_DNA"/>
</dbReference>
<dbReference type="OrthoDB" id="349311at2759"/>
<dbReference type="Proteomes" id="UP000030750">
    <property type="component" value="Unassembled WGS sequence"/>
</dbReference>
<feature type="compositionally biased region" description="Polar residues" evidence="1">
    <location>
        <begin position="768"/>
        <end position="780"/>
    </location>
</feature>
<feature type="compositionally biased region" description="Polar residues" evidence="1">
    <location>
        <begin position="624"/>
        <end position="646"/>
    </location>
</feature>
<feature type="compositionally biased region" description="Polar residues" evidence="1">
    <location>
        <begin position="879"/>
        <end position="897"/>
    </location>
</feature>
<feature type="compositionally biased region" description="Low complexity" evidence="1">
    <location>
        <begin position="747"/>
        <end position="758"/>
    </location>
</feature>
<sequence>MDNLSNDSSRFGRIRTLANGMNLGPAGTYPPGSPPVSTLCPLSMQVGMELALLSVRAHRPETVITPSAPQLHPGRHEDPPIAASEESRQFGAHREELSLNRPTRVQGSTLSPSQHPVGPNGFELSRGGGLSDLENFLTGRREAVTSAVEVTDSNWQQLLGAYGFPNRQSSLVVEQLLRRAIQSTRRIDPMLERRQALAPSAFLNNIILGVCLEHTVAVASDGEPREPSTALQPGGGTLPANRFLFFPDSDSRRSRGGAATALEAEPMAEQMRTPGRISSSSRSSGSNGSSSHTQQFLQQSGATHPLATEEQRLTSLRSSGRSPSTVPPPTATVDPASEGQEGRRGENENIAPMDANLPSSGGDTEGQRVGGGPTVASFEAAAQRRNLLARANGRGPLATNFAASAPAQRPGSFCAISLSELDWNSVPHLAYLGHRGRVTNLSEAQTLPPETGEVSAHRYEMQQMRTGAHTDAAVAAGAAAEANNRDEPEQYNGWETASDDAPFGGEELSIDFGSETESETTWGSATDVSSDDTMETSEGPLDDDLEGVSCSAPGEAPGLAPFAGSDSLANVVLDIQEVAVFGDVSDSEGDSESESESEADFDVDLQGEPGAEANARDAVAAGDTGSNGTRHAETNSTETPLRQENALNDRLSEQELPSGSLFALHSRAPPHNFVPSEGFPSRLPSSPWALEHEGASSEDPRGAPSDDTHLQQHAAARQREEQERPQQLEQQPPHYNHLSPMSHQEDAQSSSPAEQQQAHRPPAELNSAEENTAATTSLQTVLGPPTLGREMALPVEGPLTRPQGADELRLHHQSAPPMHATRRDGDSDESHPPASTTRDPLTPPSQASEGVTTYEIPYAFRVLRDPANAGAAQMFWDTVTSPSRPSANTAHSSSTPTREALEENRQNAEILLHLLCGPGFRPPFGEPREAGRGEGSAEGQSEHGVEPASSDNLQDASEEDKDSAELPPAQADTADRGGTSAAQADTAERGGTSVAQADIERRGGTSTTETASGADSLGGNTEAVELQRTLGIQQQEVYQLIHRTGTVVEGLGRRMNQLLDMMEVIVKRDINRN</sequence>
<protein>
    <submittedName>
        <fullName evidence="2">Uncharacterized protein</fullName>
    </submittedName>
</protein>
<proteinExistence type="predicted"/>
<keyword evidence="3" id="KW-1185">Reference proteome</keyword>
<evidence type="ECO:0000313" key="3">
    <source>
        <dbReference type="Proteomes" id="UP000030750"/>
    </source>
</evidence>
<reference evidence="2" key="2">
    <citation type="submission" date="2013-10" db="EMBL/GenBank/DDBJ databases">
        <authorList>
            <person name="Aslett M."/>
        </authorList>
    </citation>
    <scope>NUCLEOTIDE SEQUENCE [LARGE SCALE GENOMIC DNA]</scope>
    <source>
        <strain evidence="2">Houghton</strain>
    </source>
</reference>
<feature type="compositionally biased region" description="Polar residues" evidence="1">
    <location>
        <begin position="519"/>
        <end position="528"/>
    </location>
</feature>
<feature type="region of interest" description="Disordered" evidence="1">
    <location>
        <begin position="919"/>
        <end position="1019"/>
    </location>
</feature>
<feature type="region of interest" description="Disordered" evidence="1">
    <location>
        <begin position="95"/>
        <end position="119"/>
    </location>
</feature>
<dbReference type="VEuPathDB" id="ToxoDB:EBH_0032590"/>
<feature type="compositionally biased region" description="Acidic residues" evidence="1">
    <location>
        <begin position="585"/>
        <end position="605"/>
    </location>
</feature>
<feature type="compositionally biased region" description="Polar residues" evidence="1">
    <location>
        <begin position="833"/>
        <end position="851"/>
    </location>
</feature>
<organism evidence="2 3">
    <name type="scientific">Eimeria brunetti</name>
    <dbReference type="NCBI Taxonomy" id="51314"/>
    <lineage>
        <taxon>Eukaryota</taxon>
        <taxon>Sar</taxon>
        <taxon>Alveolata</taxon>
        <taxon>Apicomplexa</taxon>
        <taxon>Conoidasida</taxon>
        <taxon>Coccidia</taxon>
        <taxon>Eucoccidiorida</taxon>
        <taxon>Eimeriorina</taxon>
        <taxon>Eimeriidae</taxon>
        <taxon>Eimeria</taxon>
    </lineage>
</organism>
<evidence type="ECO:0000256" key="1">
    <source>
        <dbReference type="SAM" id="MobiDB-lite"/>
    </source>
</evidence>